<dbReference type="Pfam" id="PF00702">
    <property type="entry name" value="Hydrolase"/>
    <property type="match status" value="1"/>
</dbReference>
<feature type="domain" description="HMA" evidence="18">
    <location>
        <begin position="2"/>
        <end position="71"/>
    </location>
</feature>
<evidence type="ECO:0000256" key="15">
    <source>
        <dbReference type="ARBA" id="ARBA00047308"/>
    </source>
</evidence>
<evidence type="ECO:0000256" key="14">
    <source>
        <dbReference type="ARBA" id="ARBA00023136"/>
    </source>
</evidence>
<dbReference type="NCBIfam" id="TIGR01525">
    <property type="entry name" value="ATPase-IB_hvy"/>
    <property type="match status" value="1"/>
</dbReference>
<keyword evidence="10 17" id="KW-0067">ATP-binding</keyword>
<dbReference type="NCBIfam" id="TIGR01512">
    <property type="entry name" value="ATPase-IB2_Cd"/>
    <property type="match status" value="1"/>
</dbReference>
<dbReference type="InterPro" id="IPR001757">
    <property type="entry name" value="P_typ_ATPase"/>
</dbReference>
<feature type="transmembrane region" description="Helical" evidence="17">
    <location>
        <begin position="119"/>
        <end position="137"/>
    </location>
</feature>
<dbReference type="InterPro" id="IPR044492">
    <property type="entry name" value="P_typ_ATPase_HD_dom"/>
</dbReference>
<protein>
    <submittedName>
        <fullName evidence="19">Cd2+/Zn2+-exporting ATPase</fullName>
    </submittedName>
</protein>
<keyword evidence="4" id="KW-0104">Cadmium</keyword>
<dbReference type="Proteomes" id="UP000184035">
    <property type="component" value="Unassembled WGS sequence"/>
</dbReference>
<comment type="subcellular location">
    <subcellularLocation>
        <location evidence="1">Cell membrane</location>
        <topology evidence="1">Multi-pass membrane protein</topology>
    </subcellularLocation>
</comment>
<comment type="catalytic activity">
    <reaction evidence="15">
        <text>Zn(2+)(in) + ATP + H2O = Zn(2+)(out) + ADP + phosphate + H(+)</text>
        <dbReference type="Rhea" id="RHEA:20621"/>
        <dbReference type="ChEBI" id="CHEBI:15377"/>
        <dbReference type="ChEBI" id="CHEBI:15378"/>
        <dbReference type="ChEBI" id="CHEBI:29105"/>
        <dbReference type="ChEBI" id="CHEBI:30616"/>
        <dbReference type="ChEBI" id="CHEBI:43474"/>
        <dbReference type="ChEBI" id="CHEBI:456216"/>
        <dbReference type="EC" id="7.2.2.12"/>
    </reaction>
</comment>
<dbReference type="SFLD" id="SFLDF00027">
    <property type="entry name" value="p-type_atpase"/>
    <property type="match status" value="1"/>
</dbReference>
<evidence type="ECO:0000256" key="9">
    <source>
        <dbReference type="ARBA" id="ARBA00022833"/>
    </source>
</evidence>
<sequence length="725" mass="79951">MSKIFLNLEGLDCAGCAAKIEDRVNRLENVKEATLNFATKSLIIEGYKDENNDDIIIKTKDIIKKLEPDVIVSEKKHGNNKIKRPSVISKSSDRKIIIKNKEKKQSKVSFMENLETKEIIKFSIGFILFIIGLTIKVDMSKKFIIFLISYILVGGEIVYKAFKNILKGEVFDENFLMSVATIGAFAIKEFPEAVAVMIFYQVGEMFQSLAVNRSRKSIEELMDIRPDYANLIVGNKETKVAPERVNIGEYIIVKPGEKVPLDGTIIEGEGFLDTSALTGESILREVKENDEILAGCINKNGLLKIKVTKDFGESTVSKILELVQNAGSKKAKTEKFITKFAKYYTPIVVLGAVALAFIPPLLLGIGTISEWVNRALVFLVVSCPCALVISIPLGFFGGIGAASKKGILIKGGNYLETLKNINTVVFDKTGTLTKGVFKVLKVQNIGDVSKEDILKYAAYAESYSNHPIAKSITEKYDKKINKNLIKNYKEIAGFGIQVEVNGKNILAGNKKLMDMFNIRCNDSNEMGTLVHIAINKVYYGYILIGDEIKKDSAITIDYLKKLGVKKVIMLTGDNKKVSSKVKDYLKLDEAYAELLPNDKVEKLEEIFLENSNGKVMFVGDGINDAPVLARADIGVAMGGVGSDAAIEAADVVIMNDELAKIPLSIRIARKTNRIVWENIIFALSVKVIILILGAMGFATMWEAVFGDVGVALIAVLNSMRALKLK</sequence>
<dbReference type="Gene3D" id="2.70.150.10">
    <property type="entry name" value="Calcium-transporting ATPase, cytoplasmic transduction domain A"/>
    <property type="match status" value="1"/>
</dbReference>
<dbReference type="PROSITE" id="PS00154">
    <property type="entry name" value="ATPASE_E1_E2"/>
    <property type="match status" value="1"/>
</dbReference>
<dbReference type="PRINTS" id="PR00941">
    <property type="entry name" value="CDATPASE"/>
</dbReference>
<keyword evidence="14 17" id="KW-0472">Membrane</keyword>
<dbReference type="STRING" id="1533.SAMN05443638_12712"/>
<accession>A0A1M4YEZ3</accession>
<feature type="transmembrane region" description="Helical" evidence="17">
    <location>
        <begin position="375"/>
        <end position="402"/>
    </location>
</feature>
<dbReference type="InterPro" id="IPR023299">
    <property type="entry name" value="ATPase_P-typ_cyto_dom_N"/>
</dbReference>
<dbReference type="PANTHER" id="PTHR48085">
    <property type="entry name" value="CADMIUM/ZINC-TRANSPORTING ATPASE HMA2-RELATED"/>
    <property type="match status" value="1"/>
</dbReference>
<dbReference type="SUPFAM" id="SSF81665">
    <property type="entry name" value="Calcium ATPase, transmembrane domain M"/>
    <property type="match status" value="1"/>
</dbReference>
<organism evidence="19 20">
    <name type="scientific">Clostridium fallax</name>
    <dbReference type="NCBI Taxonomy" id="1533"/>
    <lineage>
        <taxon>Bacteria</taxon>
        <taxon>Bacillati</taxon>
        <taxon>Bacillota</taxon>
        <taxon>Clostridia</taxon>
        <taxon>Eubacteriales</taxon>
        <taxon>Clostridiaceae</taxon>
        <taxon>Clostridium</taxon>
    </lineage>
</organism>
<dbReference type="PRINTS" id="PR00119">
    <property type="entry name" value="CATATPASE"/>
</dbReference>
<feature type="transmembrane region" description="Helical" evidence="17">
    <location>
        <begin position="674"/>
        <end position="697"/>
    </location>
</feature>
<evidence type="ECO:0000256" key="6">
    <source>
        <dbReference type="ARBA" id="ARBA00022692"/>
    </source>
</evidence>
<keyword evidence="3 17" id="KW-1003">Cell membrane</keyword>
<dbReference type="NCBIfam" id="TIGR01494">
    <property type="entry name" value="ATPase_P-type"/>
    <property type="match status" value="1"/>
</dbReference>
<feature type="transmembrane region" description="Helical" evidence="17">
    <location>
        <begin position="143"/>
        <end position="162"/>
    </location>
</feature>
<comment type="similarity">
    <text evidence="2 17">Belongs to the cation transport ATPase (P-type) (TC 3.A.3) family. Type IB subfamily.</text>
</comment>
<dbReference type="Pfam" id="PF00122">
    <property type="entry name" value="E1-E2_ATPase"/>
    <property type="match status" value="1"/>
</dbReference>
<dbReference type="InterPro" id="IPR023298">
    <property type="entry name" value="ATPase_P-typ_TM_dom_sf"/>
</dbReference>
<evidence type="ECO:0000256" key="12">
    <source>
        <dbReference type="ARBA" id="ARBA00022967"/>
    </source>
</evidence>
<proteinExistence type="inferred from homology"/>
<dbReference type="GO" id="GO:0005524">
    <property type="term" value="F:ATP binding"/>
    <property type="evidence" value="ECO:0007669"/>
    <property type="project" value="UniProtKB-UniRule"/>
</dbReference>
<dbReference type="Gene3D" id="3.30.70.100">
    <property type="match status" value="1"/>
</dbReference>
<evidence type="ECO:0000256" key="10">
    <source>
        <dbReference type="ARBA" id="ARBA00022840"/>
    </source>
</evidence>
<evidence type="ECO:0000313" key="20">
    <source>
        <dbReference type="Proteomes" id="UP000184035"/>
    </source>
</evidence>
<comment type="catalytic activity">
    <reaction evidence="16">
        <text>Cd(2+)(in) + ATP + H2O = Cd(2+)(out) + ADP + phosphate + H(+)</text>
        <dbReference type="Rhea" id="RHEA:12132"/>
        <dbReference type="ChEBI" id="CHEBI:15377"/>
        <dbReference type="ChEBI" id="CHEBI:15378"/>
        <dbReference type="ChEBI" id="CHEBI:30616"/>
        <dbReference type="ChEBI" id="CHEBI:43474"/>
        <dbReference type="ChEBI" id="CHEBI:48775"/>
        <dbReference type="ChEBI" id="CHEBI:456216"/>
        <dbReference type="EC" id="7.2.2.21"/>
    </reaction>
</comment>
<dbReference type="CDD" id="cd00371">
    <property type="entry name" value="HMA"/>
    <property type="match status" value="1"/>
</dbReference>
<dbReference type="SUPFAM" id="SSF55008">
    <property type="entry name" value="HMA, heavy metal-associated domain"/>
    <property type="match status" value="1"/>
</dbReference>
<dbReference type="OrthoDB" id="9760364at2"/>
<keyword evidence="9" id="KW-0862">Zinc</keyword>
<keyword evidence="11" id="KW-0460">Magnesium</keyword>
<keyword evidence="13 17" id="KW-1133">Transmembrane helix</keyword>
<dbReference type="GO" id="GO:0016463">
    <property type="term" value="F:P-type zinc transporter activity"/>
    <property type="evidence" value="ECO:0007669"/>
    <property type="project" value="UniProtKB-EC"/>
</dbReference>
<gene>
    <name evidence="19" type="ORF">SAMN05443638_12712</name>
</gene>
<keyword evidence="8 17" id="KW-0547">Nucleotide-binding</keyword>
<evidence type="ECO:0000256" key="17">
    <source>
        <dbReference type="RuleBase" id="RU362081"/>
    </source>
</evidence>
<dbReference type="Gene3D" id="3.40.1110.10">
    <property type="entry name" value="Calcium-transporting ATPase, cytoplasmic domain N"/>
    <property type="match status" value="1"/>
</dbReference>
<dbReference type="InterPro" id="IPR008250">
    <property type="entry name" value="ATPase_P-typ_transduc_dom_A_sf"/>
</dbReference>
<dbReference type="GO" id="GO:0046872">
    <property type="term" value="F:metal ion binding"/>
    <property type="evidence" value="ECO:0007669"/>
    <property type="project" value="UniProtKB-KW"/>
</dbReference>
<keyword evidence="20" id="KW-1185">Reference proteome</keyword>
<dbReference type="RefSeq" id="WP_072897220.1">
    <property type="nucleotide sequence ID" value="NZ_FQVM01000027.1"/>
</dbReference>
<name>A0A1M4YEZ3_9CLOT</name>
<evidence type="ECO:0000256" key="2">
    <source>
        <dbReference type="ARBA" id="ARBA00006024"/>
    </source>
</evidence>
<dbReference type="EMBL" id="FQVM01000027">
    <property type="protein sequence ID" value="SHF04173.1"/>
    <property type="molecule type" value="Genomic_DNA"/>
</dbReference>
<dbReference type="PANTHER" id="PTHR48085:SF5">
    <property type="entry name" value="CADMIUM_ZINC-TRANSPORTING ATPASE HMA4-RELATED"/>
    <property type="match status" value="1"/>
</dbReference>
<dbReference type="InterPro" id="IPR051014">
    <property type="entry name" value="Cation_Transport_ATPase_IB"/>
</dbReference>
<keyword evidence="7 17" id="KW-0479">Metal-binding</keyword>
<dbReference type="SFLD" id="SFLDS00003">
    <property type="entry name" value="Haloacid_Dehalogenase"/>
    <property type="match status" value="1"/>
</dbReference>
<dbReference type="Gene3D" id="3.40.50.1000">
    <property type="entry name" value="HAD superfamily/HAD-like"/>
    <property type="match status" value="1"/>
</dbReference>
<dbReference type="FunFam" id="3.40.1110.10:FF:000066">
    <property type="entry name" value="Cadmium-translocating P-type ATPase"/>
    <property type="match status" value="1"/>
</dbReference>
<evidence type="ECO:0000256" key="13">
    <source>
        <dbReference type="ARBA" id="ARBA00022989"/>
    </source>
</evidence>
<dbReference type="GO" id="GO:0016887">
    <property type="term" value="F:ATP hydrolysis activity"/>
    <property type="evidence" value="ECO:0007669"/>
    <property type="project" value="InterPro"/>
</dbReference>
<dbReference type="InterPro" id="IPR023214">
    <property type="entry name" value="HAD_sf"/>
</dbReference>
<keyword evidence="12" id="KW-1278">Translocase</keyword>
<evidence type="ECO:0000259" key="18">
    <source>
        <dbReference type="PROSITE" id="PS50846"/>
    </source>
</evidence>
<evidence type="ECO:0000256" key="5">
    <source>
        <dbReference type="ARBA" id="ARBA00022553"/>
    </source>
</evidence>
<dbReference type="FunFam" id="2.70.150.10:FF:000002">
    <property type="entry name" value="Copper-transporting ATPase 1, putative"/>
    <property type="match status" value="1"/>
</dbReference>
<feature type="transmembrane region" description="Helical" evidence="17">
    <location>
        <begin position="343"/>
        <end position="363"/>
    </location>
</feature>
<dbReference type="PROSITE" id="PS50846">
    <property type="entry name" value="HMA_2"/>
    <property type="match status" value="1"/>
</dbReference>
<dbReference type="CDD" id="cd07548">
    <property type="entry name" value="P-type_ATPase-Cd_Zn_Co_like"/>
    <property type="match status" value="1"/>
</dbReference>
<reference evidence="19 20" key="1">
    <citation type="submission" date="2016-11" db="EMBL/GenBank/DDBJ databases">
        <authorList>
            <person name="Jaros S."/>
            <person name="Januszkiewicz K."/>
            <person name="Wedrychowicz H."/>
        </authorList>
    </citation>
    <scope>NUCLEOTIDE SEQUENCE [LARGE SCALE GENOMIC DNA]</scope>
    <source>
        <strain evidence="19 20">DSM 2631</strain>
    </source>
</reference>
<dbReference type="InterPro" id="IPR027256">
    <property type="entry name" value="P-typ_ATPase_IB"/>
</dbReference>
<dbReference type="AlphaFoldDB" id="A0A1M4YEZ3"/>
<keyword evidence="5" id="KW-0597">Phosphoprotein</keyword>
<evidence type="ECO:0000256" key="11">
    <source>
        <dbReference type="ARBA" id="ARBA00022842"/>
    </source>
</evidence>
<evidence type="ECO:0000313" key="19">
    <source>
        <dbReference type="EMBL" id="SHF04173.1"/>
    </source>
</evidence>
<dbReference type="SFLD" id="SFLDG00002">
    <property type="entry name" value="C1.7:_P-type_atpase_like"/>
    <property type="match status" value="1"/>
</dbReference>
<dbReference type="InterPro" id="IPR036412">
    <property type="entry name" value="HAD-like_sf"/>
</dbReference>
<evidence type="ECO:0000256" key="8">
    <source>
        <dbReference type="ARBA" id="ARBA00022741"/>
    </source>
</evidence>
<evidence type="ECO:0000256" key="3">
    <source>
        <dbReference type="ARBA" id="ARBA00022475"/>
    </source>
</evidence>
<dbReference type="GO" id="GO:0008551">
    <property type="term" value="F:P-type cadmium transporter activity"/>
    <property type="evidence" value="ECO:0007669"/>
    <property type="project" value="UniProtKB-EC"/>
</dbReference>
<evidence type="ECO:0000256" key="1">
    <source>
        <dbReference type="ARBA" id="ARBA00004651"/>
    </source>
</evidence>
<dbReference type="InterPro" id="IPR036163">
    <property type="entry name" value="HMA_dom_sf"/>
</dbReference>
<dbReference type="InterPro" id="IPR006121">
    <property type="entry name" value="HMA_dom"/>
</dbReference>
<evidence type="ECO:0000256" key="16">
    <source>
        <dbReference type="ARBA" id="ARBA00049338"/>
    </source>
</evidence>
<dbReference type="GO" id="GO:0005886">
    <property type="term" value="C:plasma membrane"/>
    <property type="evidence" value="ECO:0007669"/>
    <property type="project" value="UniProtKB-SubCell"/>
</dbReference>
<dbReference type="Pfam" id="PF00403">
    <property type="entry name" value="HMA"/>
    <property type="match status" value="1"/>
</dbReference>
<keyword evidence="6 17" id="KW-0812">Transmembrane</keyword>
<evidence type="ECO:0000256" key="7">
    <source>
        <dbReference type="ARBA" id="ARBA00022723"/>
    </source>
</evidence>
<dbReference type="SUPFAM" id="SSF81653">
    <property type="entry name" value="Calcium ATPase, transduction domain A"/>
    <property type="match status" value="1"/>
</dbReference>
<dbReference type="InterPro" id="IPR059000">
    <property type="entry name" value="ATPase_P-type_domA"/>
</dbReference>
<dbReference type="SUPFAM" id="SSF56784">
    <property type="entry name" value="HAD-like"/>
    <property type="match status" value="1"/>
</dbReference>
<dbReference type="InterPro" id="IPR018303">
    <property type="entry name" value="ATPase_P-typ_P_site"/>
</dbReference>
<evidence type="ECO:0000256" key="4">
    <source>
        <dbReference type="ARBA" id="ARBA00022539"/>
    </source>
</evidence>